<proteinExistence type="predicted"/>
<organism evidence="2 3">
    <name type="scientific">Alternaria arborescens</name>
    <dbReference type="NCBI Taxonomy" id="156630"/>
    <lineage>
        <taxon>Eukaryota</taxon>
        <taxon>Fungi</taxon>
        <taxon>Dikarya</taxon>
        <taxon>Ascomycota</taxon>
        <taxon>Pezizomycotina</taxon>
        <taxon>Dothideomycetes</taxon>
        <taxon>Pleosporomycetidae</taxon>
        <taxon>Pleosporales</taxon>
        <taxon>Pleosporineae</taxon>
        <taxon>Pleosporaceae</taxon>
        <taxon>Alternaria</taxon>
        <taxon>Alternaria sect. Alternaria</taxon>
    </lineage>
</organism>
<reference evidence="3" key="1">
    <citation type="journal article" date="2019" name="bioRxiv">
        <title>Genomics, evolutionary history and diagnostics of the Alternaria alternata species group including apple and Asian pear pathotypes.</title>
        <authorList>
            <person name="Armitage A.D."/>
            <person name="Cockerton H.M."/>
            <person name="Sreenivasaprasad S."/>
            <person name="Woodhall J.W."/>
            <person name="Lane C.R."/>
            <person name="Harrison R.J."/>
            <person name="Clarkson J.P."/>
        </authorList>
    </citation>
    <scope>NUCLEOTIDE SEQUENCE [LARGE SCALE GENOMIC DNA]</scope>
    <source>
        <strain evidence="3">RGR 97.0016</strain>
    </source>
</reference>
<feature type="compositionally biased region" description="Basic and acidic residues" evidence="1">
    <location>
        <begin position="36"/>
        <end position="49"/>
    </location>
</feature>
<sequence length="56" mass="6364">MFVVSDSPTCAISKAFSIRMRAQSVGRFDRFVQEGGRGRVDEDEKELQRRSSFVHG</sequence>
<dbReference type="Proteomes" id="UP000293823">
    <property type="component" value="Unassembled WGS sequence"/>
</dbReference>
<feature type="region of interest" description="Disordered" evidence="1">
    <location>
        <begin position="36"/>
        <end position="56"/>
    </location>
</feature>
<keyword evidence="3" id="KW-1185">Reference proteome</keyword>
<evidence type="ECO:0000313" key="3">
    <source>
        <dbReference type="Proteomes" id="UP000293823"/>
    </source>
</evidence>
<accession>A0A4Q4S4C7</accession>
<protein>
    <submittedName>
        <fullName evidence="2">Uncharacterized protein</fullName>
    </submittedName>
</protein>
<dbReference type="AlphaFoldDB" id="A0A4Q4S4C7"/>
<evidence type="ECO:0000256" key="1">
    <source>
        <dbReference type="SAM" id="MobiDB-lite"/>
    </source>
</evidence>
<name>A0A4Q4S4C7_9PLEO</name>
<dbReference type="EMBL" id="PEJP01000020">
    <property type="protein sequence ID" value="RYO64777.1"/>
    <property type="molecule type" value="Genomic_DNA"/>
</dbReference>
<comment type="caution">
    <text evidence="2">The sequence shown here is derived from an EMBL/GenBank/DDBJ whole genome shotgun (WGS) entry which is preliminary data.</text>
</comment>
<gene>
    <name evidence="2" type="ORF">AA0113_g5839</name>
</gene>
<evidence type="ECO:0000313" key="2">
    <source>
        <dbReference type="EMBL" id="RYO64777.1"/>
    </source>
</evidence>